<dbReference type="AlphaFoldDB" id="A0A9N8YRQ3"/>
<feature type="domain" description="AB hydrolase-1" evidence="1">
    <location>
        <begin position="50"/>
        <end position="264"/>
    </location>
</feature>
<dbReference type="InterPro" id="IPR000073">
    <property type="entry name" value="AB_hydrolase_1"/>
</dbReference>
<proteinExistence type="predicted"/>
<organism evidence="2 3">
    <name type="scientific">Diversispora eburnea</name>
    <dbReference type="NCBI Taxonomy" id="1213867"/>
    <lineage>
        <taxon>Eukaryota</taxon>
        <taxon>Fungi</taxon>
        <taxon>Fungi incertae sedis</taxon>
        <taxon>Mucoromycota</taxon>
        <taxon>Glomeromycotina</taxon>
        <taxon>Glomeromycetes</taxon>
        <taxon>Diversisporales</taxon>
        <taxon>Diversisporaceae</taxon>
        <taxon>Diversispora</taxon>
    </lineage>
</organism>
<dbReference type="Proteomes" id="UP000789706">
    <property type="component" value="Unassembled WGS sequence"/>
</dbReference>
<keyword evidence="3" id="KW-1185">Reference proteome</keyword>
<dbReference type="Pfam" id="PF12697">
    <property type="entry name" value="Abhydrolase_6"/>
    <property type="match status" value="1"/>
</dbReference>
<dbReference type="EMBL" id="CAJVPK010000072">
    <property type="protein sequence ID" value="CAG8442927.1"/>
    <property type="molecule type" value="Genomic_DNA"/>
</dbReference>
<dbReference type="InterPro" id="IPR050266">
    <property type="entry name" value="AB_hydrolase_sf"/>
</dbReference>
<reference evidence="2" key="1">
    <citation type="submission" date="2021-06" db="EMBL/GenBank/DDBJ databases">
        <authorList>
            <person name="Kallberg Y."/>
            <person name="Tangrot J."/>
            <person name="Rosling A."/>
        </authorList>
    </citation>
    <scope>NUCLEOTIDE SEQUENCE</scope>
    <source>
        <strain evidence="2">AZ414A</strain>
    </source>
</reference>
<evidence type="ECO:0000313" key="2">
    <source>
        <dbReference type="EMBL" id="CAG8442927.1"/>
    </source>
</evidence>
<dbReference type="PANTHER" id="PTHR43798">
    <property type="entry name" value="MONOACYLGLYCEROL LIPASE"/>
    <property type="match status" value="1"/>
</dbReference>
<dbReference type="GO" id="GO:0016020">
    <property type="term" value="C:membrane"/>
    <property type="evidence" value="ECO:0007669"/>
    <property type="project" value="TreeGrafter"/>
</dbReference>
<dbReference type="PANTHER" id="PTHR43798:SF33">
    <property type="entry name" value="HYDROLASE, PUTATIVE (AFU_ORTHOLOGUE AFUA_2G14860)-RELATED"/>
    <property type="match status" value="1"/>
</dbReference>
<sequence length="292" mass="32432">MAPELKFATHVIPASPIRVFNSNDKNRPLRYHKEVWEPIIRGLNEKRGKSWSGGTMYAFDATNHGDSAILNQDILPNSFKWTDNARDILQIIDHFKIKGPIVGVGHSMGGCAMLMAEIFRPGTFSALVSIDPVLYPFRMNEYKSFSEAAKGSFLRHAFFKAWDSEVLDLHIVSELILDLPSGEVTLKCPKDQESYVFGHDNDTVFDAFSGLPEIDCSVLFIIGSGSFLINSQDLALFKASRCKNGHLITIDCGHLVPLEKPQETTKVKFGILAPSGNCTIINSKRAQSKCLL</sequence>
<dbReference type="OrthoDB" id="94039at2759"/>
<comment type="caution">
    <text evidence="2">The sequence shown here is derived from an EMBL/GenBank/DDBJ whole genome shotgun (WGS) entry which is preliminary data.</text>
</comment>
<dbReference type="InterPro" id="IPR029058">
    <property type="entry name" value="AB_hydrolase_fold"/>
</dbReference>
<protein>
    <submittedName>
        <fullName evidence="2">12012_t:CDS:1</fullName>
    </submittedName>
</protein>
<name>A0A9N8YRQ3_9GLOM</name>
<gene>
    <name evidence="2" type="ORF">DEBURN_LOCUS1585</name>
</gene>
<dbReference type="SUPFAM" id="SSF53474">
    <property type="entry name" value="alpha/beta-Hydrolases"/>
    <property type="match status" value="1"/>
</dbReference>
<evidence type="ECO:0000259" key="1">
    <source>
        <dbReference type="Pfam" id="PF12697"/>
    </source>
</evidence>
<accession>A0A9N8YRQ3</accession>
<evidence type="ECO:0000313" key="3">
    <source>
        <dbReference type="Proteomes" id="UP000789706"/>
    </source>
</evidence>
<dbReference type="Gene3D" id="3.40.50.1820">
    <property type="entry name" value="alpha/beta hydrolase"/>
    <property type="match status" value="1"/>
</dbReference>